<dbReference type="PANTHER" id="PTHR43397">
    <property type="entry name" value="ERGOTHIONEINE BIOSYNTHESIS PROTEIN 1"/>
    <property type="match status" value="1"/>
</dbReference>
<dbReference type="InterPro" id="IPR019257">
    <property type="entry name" value="MeTrfase_dom"/>
</dbReference>
<feature type="domain" description="Histidine-specific methyltransferase SAM-dependent" evidence="3">
    <location>
        <begin position="29"/>
        <end position="338"/>
    </location>
</feature>
<comment type="caution">
    <text evidence="4">The sequence shown here is derived from an EMBL/GenBank/DDBJ whole genome shotgun (WGS) entry which is preliminary data.</text>
</comment>
<dbReference type="NCBIfam" id="TIGR03438">
    <property type="entry name" value="egtD_ergothio"/>
    <property type="match status" value="1"/>
</dbReference>
<organism evidence="4 5">
    <name type="scientific">Lyngbya confervoides BDU141951</name>
    <dbReference type="NCBI Taxonomy" id="1574623"/>
    <lineage>
        <taxon>Bacteria</taxon>
        <taxon>Bacillati</taxon>
        <taxon>Cyanobacteriota</taxon>
        <taxon>Cyanophyceae</taxon>
        <taxon>Oscillatoriophycideae</taxon>
        <taxon>Oscillatoriales</taxon>
        <taxon>Microcoleaceae</taxon>
        <taxon>Lyngbya</taxon>
    </lineage>
</organism>
<dbReference type="InterPro" id="IPR029063">
    <property type="entry name" value="SAM-dependent_MTases_sf"/>
</dbReference>
<dbReference type="InterPro" id="IPR035094">
    <property type="entry name" value="EgtD"/>
</dbReference>
<keyword evidence="5" id="KW-1185">Reference proteome</keyword>
<evidence type="ECO:0000313" key="4">
    <source>
        <dbReference type="EMBL" id="MCM1984780.1"/>
    </source>
</evidence>
<proteinExistence type="predicted"/>
<dbReference type="RefSeq" id="WP_250833401.1">
    <property type="nucleotide sequence ID" value="NZ_JTHE03000104.1"/>
</dbReference>
<evidence type="ECO:0000259" key="3">
    <source>
        <dbReference type="Pfam" id="PF10017"/>
    </source>
</evidence>
<evidence type="ECO:0000313" key="5">
    <source>
        <dbReference type="Proteomes" id="UP000031561"/>
    </source>
</evidence>
<dbReference type="EMBL" id="JTHE03000104">
    <property type="protein sequence ID" value="MCM1984780.1"/>
    <property type="molecule type" value="Genomic_DNA"/>
</dbReference>
<evidence type="ECO:0000256" key="2">
    <source>
        <dbReference type="ARBA" id="ARBA00022679"/>
    </source>
</evidence>
<keyword evidence="2 4" id="KW-0808">Transferase</keyword>
<dbReference type="EC" id="2.1.1.44" evidence="4"/>
<dbReference type="InterPro" id="IPR017804">
    <property type="entry name" value="MeTrfase_EgtD-like"/>
</dbReference>
<protein>
    <submittedName>
        <fullName evidence="4">L-histidine N(Alpha)-methyltransferase</fullName>
        <ecNumber evidence="4">2.1.1.44</ecNumber>
    </submittedName>
</protein>
<dbReference type="Gene3D" id="3.40.50.150">
    <property type="entry name" value="Vaccinia Virus protein VP39"/>
    <property type="match status" value="1"/>
</dbReference>
<dbReference type="InterPro" id="IPR051128">
    <property type="entry name" value="EgtD_Methyltrsf_superfamily"/>
</dbReference>
<accession>A0ABD4T8E3</accession>
<dbReference type="SUPFAM" id="SSF53335">
    <property type="entry name" value="S-adenosyl-L-methionine-dependent methyltransferases"/>
    <property type="match status" value="1"/>
</dbReference>
<dbReference type="PANTHER" id="PTHR43397:SF1">
    <property type="entry name" value="ERGOTHIONEINE BIOSYNTHESIS PROTEIN 1"/>
    <property type="match status" value="1"/>
</dbReference>
<dbReference type="Pfam" id="PF10017">
    <property type="entry name" value="Methyltransf_33"/>
    <property type="match status" value="1"/>
</dbReference>
<gene>
    <name evidence="4" type="primary">egtD</name>
    <name evidence="4" type="ORF">QQ91_0018315</name>
</gene>
<dbReference type="PIRSF" id="PIRSF018005">
    <property type="entry name" value="UCP018005"/>
    <property type="match status" value="1"/>
</dbReference>
<dbReference type="AlphaFoldDB" id="A0ABD4T8E3"/>
<reference evidence="4 5" key="1">
    <citation type="journal article" date="2015" name="Genome Announc.">
        <title>Draft Genome Sequence of Filamentous Marine Cyanobacterium Lyngbya confervoides Strain BDU141951.</title>
        <authorList>
            <person name="Chandrababunaidu M.M."/>
            <person name="Sen D."/>
            <person name="Tripathy S."/>
        </authorList>
    </citation>
    <scope>NUCLEOTIDE SEQUENCE [LARGE SCALE GENOMIC DNA]</scope>
    <source>
        <strain evidence="4 5">BDU141951</strain>
    </source>
</reference>
<sequence>MPSLSTPQSDRLQWIVLNPHPGASEREGADVLEGLSQTPKTLPCRYFYDDLGSLLFEQITELPEYYPTRLEQQILEHSAAAIAQRTGPCDLIELGSGSSRKTRLLLDAYCEIDPHPTYYPIDVSRGILKQTAHRLLTQYLSLSVVGLAGTYRQALEHLPAPDQKPRLLMFLGSTLGNLDTQRLGQAPSEQDVFFQQVTSALNPGDYLLLGVDLQKPVTVLERAYNDSQGITAQFNLNILRHLNRAFAGTFNLDQFTHCARYNPLEHQIEMYLESQRQQDVWLRTLDFTLTLQPGEQIRTEISRKFEVEALTATLLRHHLQRVNLWQDQQGWFAVLLFRYQG</sequence>
<dbReference type="GO" id="GO:0052706">
    <property type="term" value="F:L-histidine N(alpha)-methyltransferase activity"/>
    <property type="evidence" value="ECO:0007669"/>
    <property type="project" value="UniProtKB-EC"/>
</dbReference>
<keyword evidence="1 4" id="KW-0489">Methyltransferase</keyword>
<name>A0ABD4T8E3_9CYAN</name>
<dbReference type="GO" id="GO:0032259">
    <property type="term" value="P:methylation"/>
    <property type="evidence" value="ECO:0007669"/>
    <property type="project" value="UniProtKB-KW"/>
</dbReference>
<dbReference type="Proteomes" id="UP000031561">
    <property type="component" value="Unassembled WGS sequence"/>
</dbReference>
<evidence type="ECO:0000256" key="1">
    <source>
        <dbReference type="ARBA" id="ARBA00022603"/>
    </source>
</evidence>